<dbReference type="AlphaFoldDB" id="A0AAV9XNT9"/>
<name>A0AAV9XNT9_9PEZI</name>
<proteinExistence type="predicted"/>
<feature type="region of interest" description="Disordered" evidence="1">
    <location>
        <begin position="79"/>
        <end position="110"/>
    </location>
</feature>
<protein>
    <submittedName>
        <fullName evidence="2">Uncharacterized protein</fullName>
    </submittedName>
</protein>
<evidence type="ECO:0000256" key="1">
    <source>
        <dbReference type="SAM" id="MobiDB-lite"/>
    </source>
</evidence>
<dbReference type="EMBL" id="JAVHJO010000001">
    <property type="protein sequence ID" value="KAK6543782.1"/>
    <property type="molecule type" value="Genomic_DNA"/>
</dbReference>
<feature type="compositionally biased region" description="Polar residues" evidence="1">
    <location>
        <begin position="79"/>
        <end position="92"/>
    </location>
</feature>
<accession>A0AAV9XNT9</accession>
<reference evidence="2 3" key="1">
    <citation type="submission" date="2019-10" db="EMBL/GenBank/DDBJ databases">
        <authorList>
            <person name="Palmer J.M."/>
        </authorList>
    </citation>
    <scope>NUCLEOTIDE SEQUENCE [LARGE SCALE GENOMIC DNA]</scope>
    <source>
        <strain evidence="2 3">TWF694</strain>
    </source>
</reference>
<gene>
    <name evidence="2" type="ORF">TWF694_000514</name>
</gene>
<evidence type="ECO:0000313" key="2">
    <source>
        <dbReference type="EMBL" id="KAK6543782.1"/>
    </source>
</evidence>
<keyword evidence="3" id="KW-1185">Reference proteome</keyword>
<evidence type="ECO:0000313" key="3">
    <source>
        <dbReference type="Proteomes" id="UP001365542"/>
    </source>
</evidence>
<dbReference type="Proteomes" id="UP001365542">
    <property type="component" value="Unassembled WGS sequence"/>
</dbReference>
<organism evidence="2 3">
    <name type="scientific">Orbilia ellipsospora</name>
    <dbReference type="NCBI Taxonomy" id="2528407"/>
    <lineage>
        <taxon>Eukaryota</taxon>
        <taxon>Fungi</taxon>
        <taxon>Dikarya</taxon>
        <taxon>Ascomycota</taxon>
        <taxon>Pezizomycotina</taxon>
        <taxon>Orbiliomycetes</taxon>
        <taxon>Orbiliales</taxon>
        <taxon>Orbiliaceae</taxon>
        <taxon>Orbilia</taxon>
    </lineage>
</organism>
<sequence>MYSQEMRPTRNNLLRQQREQQLMQDMLDEQDWFRRHIESGSVEIIDLTSDIEILEDSSSTSSVVGPVSPAPHLALQLRPSYSQTGAPVNPGTTLPLKGWDDENRPSGSSL</sequence>
<comment type="caution">
    <text evidence="2">The sequence shown here is derived from an EMBL/GenBank/DDBJ whole genome shotgun (WGS) entry which is preliminary data.</text>
</comment>